<dbReference type="PROSITE" id="PS00893">
    <property type="entry name" value="NUDIX_BOX"/>
    <property type="match status" value="1"/>
</dbReference>
<reference evidence="4 5" key="1">
    <citation type="submission" date="2024-05" db="EMBL/GenBank/DDBJ databases">
        <authorList>
            <person name="Duchaud E."/>
        </authorList>
    </citation>
    <scope>NUCLEOTIDE SEQUENCE [LARGE SCALE GENOMIC DNA]</scope>
    <source>
        <strain evidence="4">Ena-SAMPLE-TAB-13-05-2024-13:56:06:370-140302</strain>
    </source>
</reference>
<keyword evidence="1 2" id="KW-0378">Hydrolase</keyword>
<sequence>MYKVFVNDRPIIFTSSPIKNGEYPVMDCKDIILNDVIKQVKKGKLKGVYVFTSNLKEFWARFCVDYRLKKAGGGLVVNSQKEVLFIFRARKWDLPKGRIENNENIQETALREVQEESGISELTIDKFLMNTYHLYPSQGRDRLKMTYWYVMNTTSNTIPKPLLDEGIKRASFFDEATIQTNILKRTYINIRMVYKTYRDSIL</sequence>
<dbReference type="PRINTS" id="PR00502">
    <property type="entry name" value="NUDIXFAMILY"/>
</dbReference>
<dbReference type="Pfam" id="PF00293">
    <property type="entry name" value="NUDIX"/>
    <property type="match status" value="1"/>
</dbReference>
<comment type="caution">
    <text evidence="4">The sequence shown here is derived from an EMBL/GenBank/DDBJ whole genome shotgun (WGS) entry which is preliminary data.</text>
</comment>
<dbReference type="CDD" id="cd03673">
    <property type="entry name" value="NUDIX_Ap6A_hydrolase"/>
    <property type="match status" value="1"/>
</dbReference>
<dbReference type="PROSITE" id="PS51462">
    <property type="entry name" value="NUDIX"/>
    <property type="match status" value="1"/>
</dbReference>
<keyword evidence="5" id="KW-1185">Reference proteome</keyword>
<proteinExistence type="inferred from homology"/>
<dbReference type="PANTHER" id="PTHR21340:SF0">
    <property type="entry name" value="BIS(5'-NUCLEOSYL)-TETRAPHOSPHATASE [ASYMMETRICAL]"/>
    <property type="match status" value="1"/>
</dbReference>
<dbReference type="RefSeq" id="WP_348713626.1">
    <property type="nucleotide sequence ID" value="NZ_CAXIXY010000007.1"/>
</dbReference>
<dbReference type="Proteomes" id="UP001497416">
    <property type="component" value="Unassembled WGS sequence"/>
</dbReference>
<dbReference type="EMBL" id="CAXIXY010000007">
    <property type="protein sequence ID" value="CAL2093484.1"/>
    <property type="molecule type" value="Genomic_DNA"/>
</dbReference>
<evidence type="ECO:0000259" key="3">
    <source>
        <dbReference type="PROSITE" id="PS51462"/>
    </source>
</evidence>
<dbReference type="PANTHER" id="PTHR21340">
    <property type="entry name" value="DIADENOSINE 5,5-P1,P4-TETRAPHOSPHATE PYROPHOSPHOHYDROLASE MUTT"/>
    <property type="match status" value="1"/>
</dbReference>
<gene>
    <name evidence="4" type="ORF">T190607A01A_50213</name>
</gene>
<evidence type="ECO:0000256" key="2">
    <source>
        <dbReference type="RuleBase" id="RU003476"/>
    </source>
</evidence>
<dbReference type="InterPro" id="IPR000086">
    <property type="entry name" value="NUDIX_hydrolase_dom"/>
</dbReference>
<comment type="similarity">
    <text evidence="2">Belongs to the Nudix hydrolase family.</text>
</comment>
<dbReference type="InterPro" id="IPR051325">
    <property type="entry name" value="Nudix_hydrolase_domain"/>
</dbReference>
<feature type="domain" description="Nudix hydrolase" evidence="3">
    <location>
        <begin position="67"/>
        <end position="196"/>
    </location>
</feature>
<dbReference type="SUPFAM" id="SSF55811">
    <property type="entry name" value="Nudix"/>
    <property type="match status" value="1"/>
</dbReference>
<evidence type="ECO:0000256" key="1">
    <source>
        <dbReference type="ARBA" id="ARBA00022801"/>
    </source>
</evidence>
<dbReference type="InterPro" id="IPR020476">
    <property type="entry name" value="Nudix_hydrolase"/>
</dbReference>
<evidence type="ECO:0000313" key="4">
    <source>
        <dbReference type="EMBL" id="CAL2093484.1"/>
    </source>
</evidence>
<name>A0ABP1EXW7_9FLAO</name>
<dbReference type="Gene3D" id="3.90.79.10">
    <property type="entry name" value="Nucleoside Triphosphate Pyrophosphohydrolase"/>
    <property type="match status" value="1"/>
</dbReference>
<dbReference type="InterPro" id="IPR015797">
    <property type="entry name" value="NUDIX_hydrolase-like_dom_sf"/>
</dbReference>
<protein>
    <submittedName>
        <fullName evidence="4">ADP-ribose pyrophosphatase YjhB (NUDIX family)</fullName>
    </submittedName>
</protein>
<organism evidence="4 5">
    <name type="scientific">Tenacibaculum platacis</name>
    <dbReference type="NCBI Taxonomy" id="3137852"/>
    <lineage>
        <taxon>Bacteria</taxon>
        <taxon>Pseudomonadati</taxon>
        <taxon>Bacteroidota</taxon>
        <taxon>Flavobacteriia</taxon>
        <taxon>Flavobacteriales</taxon>
        <taxon>Flavobacteriaceae</taxon>
        <taxon>Tenacibaculum</taxon>
    </lineage>
</organism>
<evidence type="ECO:0000313" key="5">
    <source>
        <dbReference type="Proteomes" id="UP001497416"/>
    </source>
</evidence>
<dbReference type="InterPro" id="IPR020084">
    <property type="entry name" value="NUDIX_hydrolase_CS"/>
</dbReference>
<accession>A0ABP1EXW7</accession>